<evidence type="ECO:0000313" key="6">
    <source>
        <dbReference type="Proteomes" id="UP001595955"/>
    </source>
</evidence>
<dbReference type="Gene3D" id="3.40.605.10">
    <property type="entry name" value="Aldehyde Dehydrogenase, Chain A, domain 1"/>
    <property type="match status" value="1"/>
</dbReference>
<feature type="domain" description="Aldehyde dehydrogenase" evidence="4">
    <location>
        <begin position="19"/>
        <end position="474"/>
    </location>
</feature>
<dbReference type="InterPro" id="IPR015590">
    <property type="entry name" value="Aldehyde_DH_dom"/>
</dbReference>
<dbReference type="PANTHER" id="PTHR11699">
    <property type="entry name" value="ALDEHYDE DEHYDROGENASE-RELATED"/>
    <property type="match status" value="1"/>
</dbReference>
<dbReference type="RefSeq" id="WP_122823508.1">
    <property type="nucleotide sequence ID" value="NZ_CP033325.1"/>
</dbReference>
<comment type="caution">
    <text evidence="5">The sequence shown here is derived from an EMBL/GenBank/DDBJ whole genome shotgun (WGS) entry which is preliminary data.</text>
</comment>
<evidence type="ECO:0000256" key="2">
    <source>
        <dbReference type="PROSITE-ProRule" id="PRU10007"/>
    </source>
</evidence>
<evidence type="ECO:0000256" key="3">
    <source>
        <dbReference type="RuleBase" id="RU003345"/>
    </source>
</evidence>
<dbReference type="InterPro" id="IPR029510">
    <property type="entry name" value="Ald_DH_CS_GLU"/>
</dbReference>
<proteinExistence type="inferred from homology"/>
<gene>
    <name evidence="5" type="ORF">ACFO3F_10305</name>
</gene>
<accession>A0ABV9DBW0</accession>
<dbReference type="Pfam" id="PF00171">
    <property type="entry name" value="Aldedh"/>
    <property type="match status" value="1"/>
</dbReference>
<dbReference type="InterPro" id="IPR016162">
    <property type="entry name" value="Ald_DH_N"/>
</dbReference>
<reference evidence="6" key="1">
    <citation type="journal article" date="2019" name="Int. J. Syst. Evol. Microbiol.">
        <title>The Global Catalogue of Microorganisms (GCM) 10K type strain sequencing project: providing services to taxonomists for standard genome sequencing and annotation.</title>
        <authorList>
            <consortium name="The Broad Institute Genomics Platform"/>
            <consortium name="The Broad Institute Genome Sequencing Center for Infectious Disease"/>
            <person name="Wu L."/>
            <person name="Ma J."/>
        </authorList>
    </citation>
    <scope>NUCLEOTIDE SEQUENCE [LARGE SCALE GENOMIC DNA]</scope>
    <source>
        <strain evidence="6">JCM 3369</strain>
    </source>
</reference>
<dbReference type="InterPro" id="IPR016161">
    <property type="entry name" value="Ald_DH/histidinol_DH"/>
</dbReference>
<protein>
    <submittedName>
        <fullName evidence="5">Aldehyde dehydrogenase family protein</fullName>
    </submittedName>
</protein>
<dbReference type="SUPFAM" id="SSF53720">
    <property type="entry name" value="ALDH-like"/>
    <property type="match status" value="1"/>
</dbReference>
<keyword evidence="6" id="KW-1185">Reference proteome</keyword>
<dbReference type="PROSITE" id="PS00687">
    <property type="entry name" value="ALDEHYDE_DEHYDR_GLU"/>
    <property type="match status" value="1"/>
</dbReference>
<sequence>MEHFLNLIDGRWTGEPVHPDVNPSSRRDVLGLSCQAGAHDVDEAAAAARRAQPGWARTSHAERAAILARVADRIARDAGTLARTLAREEGKTLAEATGEVTRAAGTFRYFADALLQPVGEVYQGLQPGTRVHTVRRPVGVVGVITPWNFPIAIPAWKVAPALAFGNAVVFKPADLVPATAFRLARILDDCGVPAGVFNLVAGPGATVGARIATCPDIDAVTFTGSTAVGTSLAGSAVTSGLKKVQLEMGGKNALLVMEDADLDAAAQAACDGAFGATGQRCTAASRLLVHTSVHDEFVDRLAARIRRIVVGPALDPATTMGPVVSESQLASDLEGIAAARAEGAELAVGGNVVEDLPEGNFLRPALFTGTTARMPLNREELFGPVAAVVEVAAYEEALAVANDVDYGLSAAIFTSSLPTASHFQRHSEAGMIMINRSTAATDLHVPFGGMKASSYGAREQGRAAQDFFTTLATVYTAGETW</sequence>
<name>A0ABV9DBW0_9MICO</name>
<feature type="active site" evidence="2">
    <location>
        <position position="247"/>
    </location>
</feature>
<dbReference type="Gene3D" id="3.40.309.10">
    <property type="entry name" value="Aldehyde Dehydrogenase, Chain A, domain 2"/>
    <property type="match status" value="1"/>
</dbReference>
<dbReference type="EMBL" id="JBHSGF010000006">
    <property type="protein sequence ID" value="MFC4555638.1"/>
    <property type="molecule type" value="Genomic_DNA"/>
</dbReference>
<evidence type="ECO:0000256" key="1">
    <source>
        <dbReference type="ARBA" id="ARBA00023002"/>
    </source>
</evidence>
<dbReference type="InterPro" id="IPR016160">
    <property type="entry name" value="Ald_DH_CS_CYS"/>
</dbReference>
<keyword evidence="1 3" id="KW-0560">Oxidoreductase</keyword>
<comment type="similarity">
    <text evidence="3">Belongs to the aldehyde dehydrogenase family.</text>
</comment>
<evidence type="ECO:0000259" key="4">
    <source>
        <dbReference type="Pfam" id="PF00171"/>
    </source>
</evidence>
<dbReference type="PROSITE" id="PS00070">
    <property type="entry name" value="ALDEHYDE_DEHYDR_CYS"/>
    <property type="match status" value="1"/>
</dbReference>
<dbReference type="InterPro" id="IPR016163">
    <property type="entry name" value="Ald_DH_C"/>
</dbReference>
<organism evidence="5 6">
    <name type="scientific">Georgenia faecalis</name>
    <dbReference type="NCBI Taxonomy" id="2483799"/>
    <lineage>
        <taxon>Bacteria</taxon>
        <taxon>Bacillati</taxon>
        <taxon>Actinomycetota</taxon>
        <taxon>Actinomycetes</taxon>
        <taxon>Micrococcales</taxon>
        <taxon>Bogoriellaceae</taxon>
        <taxon>Georgenia</taxon>
    </lineage>
</organism>
<evidence type="ECO:0000313" key="5">
    <source>
        <dbReference type="EMBL" id="MFC4555638.1"/>
    </source>
</evidence>
<dbReference type="Proteomes" id="UP001595955">
    <property type="component" value="Unassembled WGS sequence"/>
</dbReference>